<organism evidence="4 5">
    <name type="scientific">Dinoponera quadriceps</name>
    <name type="common">South American ant</name>
    <dbReference type="NCBI Taxonomy" id="609295"/>
    <lineage>
        <taxon>Eukaryota</taxon>
        <taxon>Metazoa</taxon>
        <taxon>Ecdysozoa</taxon>
        <taxon>Arthropoda</taxon>
        <taxon>Hexapoda</taxon>
        <taxon>Insecta</taxon>
        <taxon>Pterygota</taxon>
        <taxon>Neoptera</taxon>
        <taxon>Endopterygota</taxon>
        <taxon>Hymenoptera</taxon>
        <taxon>Apocrita</taxon>
        <taxon>Aculeata</taxon>
        <taxon>Formicoidea</taxon>
        <taxon>Formicidae</taxon>
        <taxon>Ponerinae</taxon>
        <taxon>Ponerini</taxon>
        <taxon>Dinoponera</taxon>
    </lineage>
</organism>
<feature type="compositionally biased region" description="Basic and acidic residues" evidence="2">
    <location>
        <begin position="17"/>
        <end position="51"/>
    </location>
</feature>
<protein>
    <submittedName>
        <fullName evidence="5 6">Uncharacterized protein LOC106746420 isoform X1</fullName>
    </submittedName>
</protein>
<dbReference type="RefSeq" id="XP_014478504.1">
    <property type="nucleotide sequence ID" value="XM_014623018.1"/>
</dbReference>
<evidence type="ECO:0000313" key="6">
    <source>
        <dbReference type="RefSeq" id="XP_014478504.1"/>
    </source>
</evidence>
<evidence type="ECO:0000313" key="4">
    <source>
        <dbReference type="Proteomes" id="UP000515204"/>
    </source>
</evidence>
<dbReference type="KEGG" id="dqu:106746420"/>
<evidence type="ECO:0000256" key="1">
    <source>
        <dbReference type="SAM" id="Coils"/>
    </source>
</evidence>
<keyword evidence="4" id="KW-1185">Reference proteome</keyword>
<gene>
    <name evidence="5 6 7 8" type="primary">LOC106746420</name>
</gene>
<proteinExistence type="predicted"/>
<feature type="coiled-coil region" evidence="1">
    <location>
        <begin position="120"/>
        <end position="147"/>
    </location>
</feature>
<reference evidence="5 6" key="1">
    <citation type="submission" date="2025-04" db="UniProtKB">
        <authorList>
            <consortium name="RefSeq"/>
        </authorList>
    </citation>
    <scope>IDENTIFICATION</scope>
</reference>
<name>A0A6P3XKK2_DINQU</name>
<evidence type="ECO:0000256" key="2">
    <source>
        <dbReference type="SAM" id="MobiDB-lite"/>
    </source>
</evidence>
<evidence type="ECO:0000259" key="3">
    <source>
        <dbReference type="Pfam" id="PF12278"/>
    </source>
</evidence>
<evidence type="ECO:0000313" key="7">
    <source>
        <dbReference type="RefSeq" id="XP_014478505.1"/>
    </source>
</evidence>
<feature type="domain" description="Complementary sex determination N-terminal" evidence="3">
    <location>
        <begin position="130"/>
        <end position="261"/>
    </location>
</feature>
<dbReference type="RefSeq" id="XP_014478505.1">
    <property type="nucleotide sequence ID" value="XM_014623019.1"/>
</dbReference>
<dbReference type="RefSeq" id="XP_014478503.1">
    <property type="nucleotide sequence ID" value="XM_014623017.1"/>
</dbReference>
<keyword evidence="1" id="KW-0175">Coiled coil</keyword>
<accession>A0A6P3XKK2</accession>
<dbReference type="GeneID" id="106746420"/>
<dbReference type="InterPro" id="IPR022063">
    <property type="entry name" value="Sex_determin_N"/>
</dbReference>
<feature type="region of interest" description="Disordered" evidence="2">
    <location>
        <begin position="162"/>
        <end position="194"/>
    </location>
</feature>
<dbReference type="RefSeq" id="XP_014478506.1">
    <property type="nucleotide sequence ID" value="XM_014623020.1"/>
</dbReference>
<dbReference type="Pfam" id="PF12278">
    <property type="entry name" value="SDP_N"/>
    <property type="match status" value="1"/>
</dbReference>
<feature type="region of interest" description="Disordered" evidence="2">
    <location>
        <begin position="1"/>
        <end position="52"/>
    </location>
</feature>
<evidence type="ECO:0000313" key="5">
    <source>
        <dbReference type="RefSeq" id="XP_014478503.1"/>
    </source>
</evidence>
<dbReference type="AlphaFoldDB" id="A0A6P3XKK2"/>
<evidence type="ECO:0000313" key="8">
    <source>
        <dbReference type="RefSeq" id="XP_014478506.1"/>
    </source>
</evidence>
<dbReference type="Gene3D" id="6.10.140.920">
    <property type="match status" value="1"/>
</dbReference>
<dbReference type="Proteomes" id="UP000515204">
    <property type="component" value="Unplaced"/>
</dbReference>
<sequence>MTNWQRDGVWHNGPWRDGSRRDGSRRDESRHDGSRRDGSSRDGSSCKESKGCRCCKNDQSVMISHLKNKVEHLERGLDWLREQITEKRHEDSQRDGSTRDESRCKESRSVTDTYCKNDQLMQLKNKVEHLERRLDWLRQQIMEKNYEELKRKKILDYEKQRTETMKSRSRQAPPFDNLNKSSCKPPSYHQHTEGKWKLETMDRSEFMSSPEPEVMFKKSDGYTDRALPPFKDSKCRTISTTEVSGINVDIHRNISAQEPNSYRNRDYDGI</sequence>